<protein>
    <submittedName>
        <fullName evidence="2">Malto-oligosyltrehalose synthase</fullName>
        <ecNumber evidence="2">5.4.99.15</ecNumber>
    </submittedName>
</protein>
<comment type="caution">
    <text evidence="2">The sequence shown here is derived from an EMBL/GenBank/DDBJ whole genome shotgun (WGS) entry which is preliminary data.</text>
</comment>
<dbReference type="PANTHER" id="PTHR10357:SF216">
    <property type="entry name" value="MALTOOLIGOSYL TREHALOSE SYNTHASE-RELATED"/>
    <property type="match status" value="1"/>
</dbReference>
<dbReference type="Proteomes" id="UP001589702">
    <property type="component" value="Unassembled WGS sequence"/>
</dbReference>
<dbReference type="EC" id="5.4.99.15" evidence="2"/>
<evidence type="ECO:0000313" key="3">
    <source>
        <dbReference type="Proteomes" id="UP001589702"/>
    </source>
</evidence>
<dbReference type="Gene3D" id="1.10.10.470">
    <property type="entry name" value="Maltooligosyl trehalose synthase, domain 4"/>
    <property type="match status" value="1"/>
</dbReference>
<dbReference type="InterPro" id="IPR006047">
    <property type="entry name" value="GH13_cat_dom"/>
</dbReference>
<dbReference type="PANTHER" id="PTHR10357">
    <property type="entry name" value="ALPHA-AMYLASE FAMILY MEMBER"/>
    <property type="match status" value="1"/>
</dbReference>
<dbReference type="GO" id="GO:0047470">
    <property type="term" value="F:(1,4)-alpha-D-glucan 1-alpha-D-glucosylmutase activity"/>
    <property type="evidence" value="ECO:0007669"/>
    <property type="project" value="UniProtKB-EC"/>
</dbReference>
<evidence type="ECO:0000313" key="2">
    <source>
        <dbReference type="EMBL" id="MFB9818801.1"/>
    </source>
</evidence>
<gene>
    <name evidence="2" type="primary">treY</name>
    <name evidence="2" type="ORF">ACFFP1_04715</name>
</gene>
<feature type="domain" description="Glycosyl hydrolase family 13 catalytic" evidence="1">
    <location>
        <begin position="11"/>
        <end position="656"/>
    </location>
</feature>
<dbReference type="Pfam" id="PF00128">
    <property type="entry name" value="Alpha-amylase"/>
    <property type="match status" value="1"/>
</dbReference>
<proteinExistence type="predicted"/>
<accession>A0ABV5XVL7</accession>
<evidence type="ECO:0000259" key="1">
    <source>
        <dbReference type="SMART" id="SM00642"/>
    </source>
</evidence>
<dbReference type="InterPro" id="IPR017853">
    <property type="entry name" value="GH"/>
</dbReference>
<dbReference type="EMBL" id="JBHMBC010000007">
    <property type="protein sequence ID" value="MFB9818801.1"/>
    <property type="molecule type" value="Genomic_DNA"/>
</dbReference>
<dbReference type="Gene3D" id="1.10.150.200">
    <property type="entry name" value="Maltooligosyl trehalose synthase, domain 3"/>
    <property type="match status" value="1"/>
</dbReference>
<dbReference type="CDD" id="cd11336">
    <property type="entry name" value="AmyAc_MTSase"/>
    <property type="match status" value="1"/>
</dbReference>
<organism evidence="2 3">
    <name type="scientific">Arthrobacter ramosus</name>
    <dbReference type="NCBI Taxonomy" id="1672"/>
    <lineage>
        <taxon>Bacteria</taxon>
        <taxon>Bacillati</taxon>
        <taxon>Actinomycetota</taxon>
        <taxon>Actinomycetes</taxon>
        <taxon>Micrococcales</taxon>
        <taxon>Micrococcaceae</taxon>
        <taxon>Arthrobacter</taxon>
    </lineage>
</organism>
<dbReference type="Gene3D" id="3.30.1590.10">
    <property type="entry name" value="Maltooligosyl trehalose synthase, domain 2"/>
    <property type="match status" value="1"/>
</dbReference>
<dbReference type="SMART" id="SM00642">
    <property type="entry name" value="Aamy"/>
    <property type="match status" value="1"/>
</dbReference>
<name>A0ABV5XVL7_ARTRM</name>
<keyword evidence="2" id="KW-0413">Isomerase</keyword>
<dbReference type="Gene3D" id="3.20.20.80">
    <property type="entry name" value="Glycosidases"/>
    <property type="match status" value="1"/>
</dbReference>
<reference evidence="2 3" key="1">
    <citation type="submission" date="2024-09" db="EMBL/GenBank/DDBJ databases">
        <authorList>
            <person name="Sun Q."/>
            <person name="Mori K."/>
        </authorList>
    </citation>
    <scope>NUCLEOTIDE SEQUENCE [LARGE SCALE GENOMIC DNA]</scope>
    <source>
        <strain evidence="2 3">JCM 1334</strain>
    </source>
</reference>
<dbReference type="InterPro" id="IPR012767">
    <property type="entry name" value="Trehalose_TreY"/>
</dbReference>
<dbReference type="InterPro" id="IPR013797">
    <property type="entry name" value="Maltooligo_trehalose_synth_4"/>
</dbReference>
<sequence length="777" mass="84991">MRTPASTYRLQIRPSFTLQDAASLTGYLRELGVDWVYLSPILTAEEGSDHGYDVTDPSTVDASRGGAEGLAALSKAAREAGLGVLVDIVPNHMGVASPPQNAWWWSLLKEGKASRYAEAFDVDWDFGGGKLRLPVLGSDADVDKLEVVDGELRYFDHRFPLVEGSYAAGDNAGDVHARQHYELVGWRRADDELNYRRFFAVSTLAGIRVEIPWVFQEAHAEVARWFRDGLVDGLRIDHPDGLADPAGYLERLKETTAGSYLLVEKILEPGEELPENFDCEGTTGYDALADVDRLFVDPDAEVQLDALDAKLRGTGSPADYQAMIHGTKRRVTDGILHSEILRLARLVPESPELPSSGVANQEVADALAETIASFHVYRSYLPYGKDALVAAVERAARSRPELASVLKALLPLLLDAGGELGRRFQQTSGMVMAKGVEDTAFFRYTRLGTLTEVGADPTEFALSTAGFHERMVRRQALLPLSMTTLTTHDTKRSEDTRARISVISEAVPEWEAFVDRMQELAPIPDGPLAVLVWQAIAGAWPASRERLQGYVVKAAREAGNSTSWTQPNEAFEAKLASAVDAVFDVPEVTAALEEFVALVDPYGTSNSLSAKIVQLTMPGVPDVYQGTEFWDRSLTDPDNRRAVDFERRRAALAALDAGVQTEARDELAKLLLTSRALRLRRDRPELFGGYSPINAEGPAAEHLIAFDRGALAAGGGAITLATRLPRKLERNGGWQDSFVRLGRAVQDELTGNSYPPGEVDVARLLQRYPVALLVPIS</sequence>
<keyword evidence="3" id="KW-1185">Reference proteome</keyword>
<dbReference type="NCBIfam" id="TIGR02401">
    <property type="entry name" value="trehalose_TreY"/>
    <property type="match status" value="1"/>
</dbReference>
<dbReference type="SUPFAM" id="SSF51445">
    <property type="entry name" value="(Trans)glycosidases"/>
    <property type="match status" value="1"/>
</dbReference>
<dbReference type="RefSeq" id="WP_234749120.1">
    <property type="nucleotide sequence ID" value="NZ_BAAAWN010000001.1"/>
</dbReference>